<evidence type="ECO:0000256" key="6">
    <source>
        <dbReference type="ARBA" id="ARBA00022989"/>
    </source>
</evidence>
<name>A0A8A3WFU5_9BIVA</name>
<dbReference type="AlphaFoldDB" id="A0A8A3WFU5"/>
<comment type="function">
    <text evidence="9">Core subunit of the mitochondrial membrane respiratory chain NADH dehydrogenase (Complex I) which catalyzes electron transfer from NADH through the respiratory chain, using ubiquinone as an electron acceptor. Essential for the catalytic activity of complex I.</text>
</comment>
<dbReference type="PANTHER" id="PTHR11058">
    <property type="entry name" value="NADH-UBIQUINONE OXIDOREDUCTASE CHAIN 3"/>
    <property type="match status" value="1"/>
</dbReference>
<evidence type="ECO:0000256" key="8">
    <source>
        <dbReference type="ARBA" id="ARBA00049551"/>
    </source>
</evidence>
<accession>A0A8A3WFU5</accession>
<comment type="subcellular location">
    <subcellularLocation>
        <location evidence="1">Membrane</location>
    </subcellularLocation>
    <subcellularLocation>
        <location evidence="9">Mitochondrion membrane</location>
        <topology evidence="9">Multi-pass membrane protein</topology>
    </subcellularLocation>
</comment>
<evidence type="ECO:0000256" key="4">
    <source>
        <dbReference type="ARBA" id="ARBA00022448"/>
    </source>
</evidence>
<organism evidence="10">
    <name type="scientific">Hyriopsis bialata</name>
    <dbReference type="NCBI Taxonomy" id="1903487"/>
    <lineage>
        <taxon>Eukaryota</taxon>
        <taxon>Metazoa</taxon>
        <taxon>Spiralia</taxon>
        <taxon>Lophotrochozoa</taxon>
        <taxon>Mollusca</taxon>
        <taxon>Bivalvia</taxon>
        <taxon>Autobranchia</taxon>
        <taxon>Heteroconchia</taxon>
        <taxon>Palaeoheterodonta</taxon>
        <taxon>Unionida</taxon>
        <taxon>Unionoidea</taxon>
        <taxon>Unionidae</taxon>
        <taxon>Gonideinae</taxon>
        <taxon>Hyriopsis</taxon>
    </lineage>
</organism>
<comment type="catalytic activity">
    <reaction evidence="8 9">
        <text>a ubiquinone + NADH + 5 H(+)(in) = a ubiquinol + NAD(+) + 4 H(+)(out)</text>
        <dbReference type="Rhea" id="RHEA:29091"/>
        <dbReference type="Rhea" id="RHEA-COMP:9565"/>
        <dbReference type="Rhea" id="RHEA-COMP:9566"/>
        <dbReference type="ChEBI" id="CHEBI:15378"/>
        <dbReference type="ChEBI" id="CHEBI:16389"/>
        <dbReference type="ChEBI" id="CHEBI:17976"/>
        <dbReference type="ChEBI" id="CHEBI:57540"/>
        <dbReference type="ChEBI" id="CHEBI:57945"/>
        <dbReference type="EC" id="7.1.1.2"/>
    </reaction>
</comment>
<dbReference type="Pfam" id="PF00507">
    <property type="entry name" value="Oxidored_q4"/>
    <property type="match status" value="1"/>
</dbReference>
<keyword evidence="9" id="KW-0520">NAD</keyword>
<feature type="transmembrane region" description="Helical" evidence="9">
    <location>
        <begin position="6"/>
        <end position="26"/>
    </location>
</feature>
<keyword evidence="5 9" id="KW-0812">Transmembrane</keyword>
<dbReference type="InterPro" id="IPR000440">
    <property type="entry name" value="NADH_UbQ/plastoQ_OxRdtase_su3"/>
</dbReference>
<dbReference type="EC" id="7.1.1.2" evidence="9"/>
<evidence type="ECO:0000256" key="3">
    <source>
        <dbReference type="ARBA" id="ARBA00021007"/>
    </source>
</evidence>
<dbReference type="GO" id="GO:0031966">
    <property type="term" value="C:mitochondrial membrane"/>
    <property type="evidence" value="ECO:0007669"/>
    <property type="project" value="UniProtKB-SubCell"/>
</dbReference>
<dbReference type="InterPro" id="IPR038430">
    <property type="entry name" value="NDAH_ubi_oxred_su3_sf"/>
</dbReference>
<dbReference type="GO" id="GO:0030964">
    <property type="term" value="C:NADH dehydrogenase complex"/>
    <property type="evidence" value="ECO:0007669"/>
    <property type="project" value="TreeGrafter"/>
</dbReference>
<protein>
    <recommendedName>
        <fullName evidence="3 9">NADH-ubiquinone oxidoreductase chain 3</fullName>
        <ecNumber evidence="9">7.1.1.2</ecNumber>
    </recommendedName>
</protein>
<comment type="similarity">
    <text evidence="2 9">Belongs to the complex I subunit 3 family.</text>
</comment>
<evidence type="ECO:0000313" key="10">
    <source>
        <dbReference type="EMBL" id="QTA71709.1"/>
    </source>
</evidence>
<reference evidence="10" key="1">
    <citation type="journal article" date="2020" name="Zool. J. Linn. Soc.">
        <title>Mitogenomic phylogeny and fossil-calibrated mutation rates for all F- and M-type mtDNA genes of the largest freshwater mussel family, the Unionidae (Bivalvia).</title>
        <authorList>
            <person name="Zieritz A."/>
            <person name="Froufe E."/>
            <person name="Bolotov I."/>
            <person name="Goncalves D.V."/>
            <person name="Aldridge D.C."/>
            <person name="Bogan A.E."/>
            <person name="Gan H.M."/>
            <person name="Gomes-Dos-Santos A."/>
            <person name="Sousa R."/>
            <person name="Teixeira A."/>
            <person name="Varandas S."/>
            <person name="Zanatta D."/>
            <person name="Lopes-Lima M."/>
        </authorList>
    </citation>
    <scope>NUCLEOTIDE SEQUENCE</scope>
    <source>
        <strain evidence="10">HyrBia_M</strain>
    </source>
</reference>
<dbReference type="PANTHER" id="PTHR11058:SF9">
    <property type="entry name" value="NADH-UBIQUINONE OXIDOREDUCTASE CHAIN 3"/>
    <property type="match status" value="1"/>
</dbReference>
<dbReference type="GO" id="GO:0008137">
    <property type="term" value="F:NADH dehydrogenase (ubiquinone) activity"/>
    <property type="evidence" value="ECO:0007669"/>
    <property type="project" value="UniProtKB-UniRule"/>
</dbReference>
<sequence length="119" mass="13385">MKAVVSFVGFGLLVSLVVVGISYVLSYRGLGIDREMSSPFECGFDPMSCSRMGFSIRFFGLMILFIVFDFETVLVMPVIVWLMMGLVSGLGVFSFFLFMFVLFLGVLYELKEGVLEWVL</sequence>
<keyword evidence="4 9" id="KW-0813">Transport</keyword>
<keyword evidence="7 9" id="KW-0472">Membrane</keyword>
<evidence type="ECO:0000256" key="9">
    <source>
        <dbReference type="RuleBase" id="RU003640"/>
    </source>
</evidence>
<dbReference type="EMBL" id="MW242817">
    <property type="protein sequence ID" value="QTA71709.1"/>
    <property type="molecule type" value="Genomic_DNA"/>
</dbReference>
<proteinExistence type="inferred from homology"/>
<keyword evidence="6 9" id="KW-1133">Transmembrane helix</keyword>
<keyword evidence="9" id="KW-0249">Electron transport</keyword>
<keyword evidence="9 10" id="KW-0496">Mitochondrion</keyword>
<keyword evidence="9" id="KW-0679">Respiratory chain</keyword>
<evidence type="ECO:0000256" key="5">
    <source>
        <dbReference type="ARBA" id="ARBA00022692"/>
    </source>
</evidence>
<evidence type="ECO:0000256" key="2">
    <source>
        <dbReference type="ARBA" id="ARBA00008472"/>
    </source>
</evidence>
<gene>
    <name evidence="10" type="primary">nad3</name>
</gene>
<keyword evidence="9" id="KW-1278">Translocase</keyword>
<geneLocation type="mitochondrion" evidence="10"/>
<feature type="transmembrane region" description="Helical" evidence="9">
    <location>
        <begin position="90"/>
        <end position="110"/>
    </location>
</feature>
<dbReference type="Gene3D" id="1.20.58.1610">
    <property type="entry name" value="NADH:ubiquinone/plastoquinone oxidoreductase, chain 3"/>
    <property type="match status" value="1"/>
</dbReference>
<evidence type="ECO:0000256" key="7">
    <source>
        <dbReference type="ARBA" id="ARBA00023136"/>
    </source>
</evidence>
<feature type="transmembrane region" description="Helical" evidence="9">
    <location>
        <begin position="58"/>
        <end position="84"/>
    </location>
</feature>
<keyword evidence="9" id="KW-0830">Ubiquinone</keyword>
<evidence type="ECO:0000256" key="1">
    <source>
        <dbReference type="ARBA" id="ARBA00004370"/>
    </source>
</evidence>